<dbReference type="InterPro" id="IPR036653">
    <property type="entry name" value="CinA-like_C"/>
</dbReference>
<evidence type="ECO:0000313" key="3">
    <source>
        <dbReference type="Proteomes" id="UP000606935"/>
    </source>
</evidence>
<comment type="caution">
    <text evidence="2">The sequence shown here is derived from an EMBL/GenBank/DDBJ whole genome shotgun (WGS) entry which is preliminary data.</text>
</comment>
<dbReference type="Proteomes" id="UP000606935">
    <property type="component" value="Unassembled WGS sequence"/>
</dbReference>
<gene>
    <name evidence="2" type="ORF">GCM10010982_00580</name>
</gene>
<organism evidence="2 3">
    <name type="scientific">Bowmanella pacifica</name>
    <dbReference type="NCBI Taxonomy" id="502051"/>
    <lineage>
        <taxon>Bacteria</taxon>
        <taxon>Pseudomonadati</taxon>
        <taxon>Pseudomonadota</taxon>
        <taxon>Gammaproteobacteria</taxon>
        <taxon>Alteromonadales</taxon>
        <taxon>Alteromonadaceae</taxon>
        <taxon>Bowmanella</taxon>
    </lineage>
</organism>
<protein>
    <recommendedName>
        <fullName evidence="1">CinA C-terminal domain-containing protein</fullName>
    </recommendedName>
</protein>
<name>A0A917YPR2_9ALTE</name>
<feature type="domain" description="CinA C-terminal" evidence="1">
    <location>
        <begin position="9"/>
        <end position="158"/>
    </location>
</feature>
<dbReference type="Pfam" id="PF02464">
    <property type="entry name" value="CinA"/>
    <property type="match status" value="1"/>
</dbReference>
<keyword evidence="3" id="KW-1185">Reference proteome</keyword>
<evidence type="ECO:0000259" key="1">
    <source>
        <dbReference type="Pfam" id="PF02464"/>
    </source>
</evidence>
<dbReference type="Gene3D" id="3.90.950.20">
    <property type="entry name" value="CinA-like"/>
    <property type="match status" value="1"/>
</dbReference>
<dbReference type="NCBIfam" id="TIGR00199">
    <property type="entry name" value="PncC_domain"/>
    <property type="match status" value="1"/>
</dbReference>
<dbReference type="NCBIfam" id="NF002975">
    <property type="entry name" value="PRK03661.1"/>
    <property type="match status" value="1"/>
</dbReference>
<reference evidence="2" key="1">
    <citation type="journal article" date="2014" name="Int. J. Syst. Evol. Microbiol.">
        <title>Complete genome sequence of Corynebacterium casei LMG S-19264T (=DSM 44701T), isolated from a smear-ripened cheese.</title>
        <authorList>
            <consortium name="US DOE Joint Genome Institute (JGI-PGF)"/>
            <person name="Walter F."/>
            <person name="Albersmeier A."/>
            <person name="Kalinowski J."/>
            <person name="Ruckert C."/>
        </authorList>
    </citation>
    <scope>NUCLEOTIDE SEQUENCE</scope>
    <source>
        <strain evidence="2">CGMCC 1.7086</strain>
    </source>
</reference>
<reference evidence="2" key="2">
    <citation type="submission" date="2020-09" db="EMBL/GenBank/DDBJ databases">
        <authorList>
            <person name="Sun Q."/>
            <person name="Zhou Y."/>
        </authorList>
    </citation>
    <scope>NUCLEOTIDE SEQUENCE</scope>
    <source>
        <strain evidence="2">CGMCC 1.7086</strain>
    </source>
</reference>
<dbReference type="SUPFAM" id="SSF142433">
    <property type="entry name" value="CinA-like"/>
    <property type="match status" value="1"/>
</dbReference>
<dbReference type="InterPro" id="IPR008136">
    <property type="entry name" value="CinA_C"/>
</dbReference>
<dbReference type="AlphaFoldDB" id="A0A917YPR2"/>
<dbReference type="EMBL" id="BMLS01000001">
    <property type="protein sequence ID" value="GGO63468.1"/>
    <property type="molecule type" value="Genomic_DNA"/>
</dbReference>
<proteinExistence type="predicted"/>
<dbReference type="RefSeq" id="WP_373284952.1">
    <property type="nucleotide sequence ID" value="NZ_BMLS01000001.1"/>
</dbReference>
<accession>A0A917YPR2</accession>
<sequence>MMTTEINLRLAEQLGETLKQKGWTITCAESCTGGGIGYAITSTSGSSSWFEQGYITYSNDVKERLLGVHHDTLIVHGAVSAQTAEEMAQGALKAAKADIAIAVSGIAGPDGGSPEKPVGTVWFGLALADKVVSVHQRFEGDRQQVREQAITFALQQALALLA</sequence>
<evidence type="ECO:0000313" key="2">
    <source>
        <dbReference type="EMBL" id="GGO63468.1"/>
    </source>
</evidence>